<keyword evidence="4" id="KW-0067">ATP-binding</keyword>
<evidence type="ECO:0000313" key="4">
    <source>
        <dbReference type="EMBL" id="MBB0228919.1"/>
    </source>
</evidence>
<evidence type="ECO:0000256" key="1">
    <source>
        <dbReference type="ARBA" id="ARBA00022527"/>
    </source>
</evidence>
<dbReference type="Proteomes" id="UP000530234">
    <property type="component" value="Unassembled WGS sequence"/>
</dbReference>
<dbReference type="GO" id="GO:0004674">
    <property type="term" value="F:protein serine/threonine kinase activity"/>
    <property type="evidence" value="ECO:0007669"/>
    <property type="project" value="UniProtKB-KW"/>
</dbReference>
<dbReference type="RefSeq" id="WP_182660902.1">
    <property type="nucleotide sequence ID" value="NZ_VKHS01000065.1"/>
</dbReference>
<evidence type="ECO:0000256" key="2">
    <source>
        <dbReference type="SAM" id="MobiDB-lite"/>
    </source>
</evidence>
<keyword evidence="1" id="KW-0723">Serine/threonine-protein kinase</keyword>
<feature type="domain" description="Histidine kinase/HSP90-like ATPase" evidence="3">
    <location>
        <begin position="32"/>
        <end position="84"/>
    </location>
</feature>
<organism evidence="4 5">
    <name type="scientific">Streptomyces calidiresistens</name>
    <dbReference type="NCBI Taxonomy" id="1485586"/>
    <lineage>
        <taxon>Bacteria</taxon>
        <taxon>Bacillati</taxon>
        <taxon>Actinomycetota</taxon>
        <taxon>Actinomycetes</taxon>
        <taxon>Kitasatosporales</taxon>
        <taxon>Streptomycetaceae</taxon>
        <taxon>Streptomyces</taxon>
    </lineage>
</organism>
<sequence>MGIEGVPVLDTLGRQQSLIDPHSLDGAVSVRLPSRPESVRGARDFTRTTLAGWRLSERFDTVALVVSELVTNALRHGCPESPAPARVPAPAPGPGEHRAGVRAPRPRNGSAPVRGVGARTPRGVFPGEVAGSADLASVELELLRSNRRLVCAVRDCGEQAPRPARADASMEGGRGLHLVECFSDGWGWRPLSDGRRGKVVWAAFRLG</sequence>
<evidence type="ECO:0000259" key="3">
    <source>
        <dbReference type="Pfam" id="PF13581"/>
    </source>
</evidence>
<accession>A0A7W3T105</accession>
<dbReference type="AlphaFoldDB" id="A0A7W3T105"/>
<dbReference type="PANTHER" id="PTHR35526">
    <property type="entry name" value="ANTI-SIGMA-F FACTOR RSBW-RELATED"/>
    <property type="match status" value="1"/>
</dbReference>
<dbReference type="CDD" id="cd16936">
    <property type="entry name" value="HATPase_RsbW-like"/>
    <property type="match status" value="1"/>
</dbReference>
<protein>
    <submittedName>
        <fullName evidence="4">ATP-binding protein</fullName>
    </submittedName>
</protein>
<name>A0A7W3T105_9ACTN</name>
<dbReference type="Pfam" id="PF13581">
    <property type="entry name" value="HATPase_c_2"/>
    <property type="match status" value="1"/>
</dbReference>
<keyword evidence="1" id="KW-0418">Kinase</keyword>
<dbReference type="PANTHER" id="PTHR35526:SF3">
    <property type="entry name" value="ANTI-SIGMA-F FACTOR RSBW"/>
    <property type="match status" value="1"/>
</dbReference>
<gene>
    <name evidence="4" type="ORF">FOE67_05165</name>
</gene>
<evidence type="ECO:0000313" key="5">
    <source>
        <dbReference type="Proteomes" id="UP000530234"/>
    </source>
</evidence>
<dbReference type="InterPro" id="IPR036890">
    <property type="entry name" value="HATPase_C_sf"/>
</dbReference>
<keyword evidence="4" id="KW-0547">Nucleotide-binding</keyword>
<feature type="region of interest" description="Disordered" evidence="2">
    <location>
        <begin position="78"/>
        <end position="119"/>
    </location>
</feature>
<dbReference type="EMBL" id="VKHS01000065">
    <property type="protein sequence ID" value="MBB0228919.1"/>
    <property type="molecule type" value="Genomic_DNA"/>
</dbReference>
<dbReference type="InterPro" id="IPR050267">
    <property type="entry name" value="Anti-sigma-factor_SerPK"/>
</dbReference>
<feature type="compositionally biased region" description="Pro residues" evidence="2">
    <location>
        <begin position="81"/>
        <end position="93"/>
    </location>
</feature>
<comment type="caution">
    <text evidence="4">The sequence shown here is derived from an EMBL/GenBank/DDBJ whole genome shotgun (WGS) entry which is preliminary data.</text>
</comment>
<dbReference type="Gene3D" id="3.30.565.10">
    <property type="entry name" value="Histidine kinase-like ATPase, C-terminal domain"/>
    <property type="match status" value="1"/>
</dbReference>
<proteinExistence type="predicted"/>
<dbReference type="InterPro" id="IPR003594">
    <property type="entry name" value="HATPase_dom"/>
</dbReference>
<keyword evidence="1" id="KW-0808">Transferase</keyword>
<keyword evidence="5" id="KW-1185">Reference proteome</keyword>
<reference evidence="5" key="1">
    <citation type="submission" date="2019-10" db="EMBL/GenBank/DDBJ databases">
        <title>Streptomyces sp. nov., a novel actinobacterium isolated from alkaline environment.</title>
        <authorList>
            <person name="Golinska P."/>
        </authorList>
    </citation>
    <scope>NUCLEOTIDE SEQUENCE [LARGE SCALE GENOMIC DNA]</scope>
    <source>
        <strain evidence="5">DSM 42108</strain>
    </source>
</reference>
<dbReference type="GO" id="GO:0005524">
    <property type="term" value="F:ATP binding"/>
    <property type="evidence" value="ECO:0007669"/>
    <property type="project" value="UniProtKB-KW"/>
</dbReference>